<protein>
    <submittedName>
        <fullName evidence="2">Serine/threonine-protein phosphatase 4 regulatory subunit 3-like central domain-containing protein</fullName>
    </submittedName>
</protein>
<organism evidence="1 2">
    <name type="scientific">Panagrolaimus sp. ES5</name>
    <dbReference type="NCBI Taxonomy" id="591445"/>
    <lineage>
        <taxon>Eukaryota</taxon>
        <taxon>Metazoa</taxon>
        <taxon>Ecdysozoa</taxon>
        <taxon>Nematoda</taxon>
        <taxon>Chromadorea</taxon>
        <taxon>Rhabditida</taxon>
        <taxon>Tylenchina</taxon>
        <taxon>Panagrolaimomorpha</taxon>
        <taxon>Panagrolaimoidea</taxon>
        <taxon>Panagrolaimidae</taxon>
        <taxon>Panagrolaimus</taxon>
    </lineage>
</organism>
<dbReference type="WBParaSite" id="ES5_v2.g17145.t1">
    <property type="protein sequence ID" value="ES5_v2.g17145.t1"/>
    <property type="gene ID" value="ES5_v2.g17145"/>
</dbReference>
<accession>A0AC34FIM9</accession>
<name>A0AC34FIM9_9BILA</name>
<reference evidence="2" key="1">
    <citation type="submission" date="2022-11" db="UniProtKB">
        <authorList>
            <consortium name="WormBaseParasite"/>
        </authorList>
    </citation>
    <scope>IDENTIFICATION</scope>
</reference>
<sequence>MDPVPAKDDSVESAVPTTTTTTASTENEFKEPEPQAEETKTSNETNHSETIKEAETNDTETTKEAETNETSPTKQESNGSFNDENPLSNINFTRNQQNRVKLYVLHEQRAWDDKGTGHVACVRSPKKLDEWFLIVRLENEETNVLESRITESTTYQRQQGTLIVWSESESVDLALSFQEKQGCEDVYYNICKIQAAESTVEDDQGSDSGESGGWGQTISLPPCDMTHVGELENLISSSMSSNNTREVISNSLLRGDYLAKYCDMFEMAEDLEDQNTLSSMAAIAKDMFMLNSQALLNELISERYFRHFIGMLEYDNSVRKPKKHRQFLFDRAKFKEVLPITSQDLKDKISETYRLQYLHDICLPAPSIFEENLLSTLSSTIFFNRIDIVSKLMSDKQLIKQLFNELKDKNTPPQRQKDLAGFLKEFVTCAQALQPSANQGREQFFNMMMENDVYQILDPCLSSSIHLTQSICVELLSLIVDFSLGPFRQFLMKQNVPDDESLLINKMFRYLVYDRDAEFTNARNMAEIVRIILDPDAQPRSDCEAFFQFFYEHCMPILIKPITDCIANGKLIRDNFYTSRQFCMVLTMLIFCVKNHTQLMRSYIIKSDLLTYVCVFLKSKHHLTIIKVCRLIRRILDLRDEVYHRHIREKKLFGPIVEAFNANGHRYNLLNSTFLDLFEYIQHDNVGSLIDYIGSEHMSELLAHDYVKTFELFNRKYEKRKDDEAKRSEQQQQRSSSMPSPKHLPERLLSQFEREKRSDDDEVFFNGDDDDSVKQENGVMEDEPSTAVTTNSNSSPQKVNAVTPMRKSGAEMNFPSLGKRKSNDDEGVASIFGGSAKTPSINKPGKITIKIGGTSSQGSSASSSSDTPVKEEIADAPIKTILNPRYRKSSLVTYDSSDSDSDEEGDNKNNMKSKSAPASVSVSPVSQPPKKKIKVIHYSPIY</sequence>
<proteinExistence type="predicted"/>
<evidence type="ECO:0000313" key="2">
    <source>
        <dbReference type="WBParaSite" id="ES5_v2.g17145.t1"/>
    </source>
</evidence>
<evidence type="ECO:0000313" key="1">
    <source>
        <dbReference type="Proteomes" id="UP000887579"/>
    </source>
</evidence>
<dbReference type="Proteomes" id="UP000887579">
    <property type="component" value="Unplaced"/>
</dbReference>